<dbReference type="PANTHER" id="PTHR47685">
    <property type="entry name" value="MAGNESIUM TRANSPORT PROTEIN CORA"/>
    <property type="match status" value="1"/>
</dbReference>
<keyword evidence="4 6" id="KW-1133">Transmembrane helix</keyword>
<evidence type="ECO:0000256" key="3">
    <source>
        <dbReference type="ARBA" id="ARBA00022692"/>
    </source>
</evidence>
<dbReference type="Gene3D" id="1.20.58.340">
    <property type="entry name" value="Magnesium transport protein CorA, transmembrane region"/>
    <property type="match status" value="2"/>
</dbReference>
<feature type="transmembrane region" description="Helical" evidence="6">
    <location>
        <begin position="266"/>
        <end position="287"/>
    </location>
</feature>
<proteinExistence type="inferred from homology"/>
<evidence type="ECO:0000256" key="5">
    <source>
        <dbReference type="ARBA" id="ARBA00023136"/>
    </source>
</evidence>
<gene>
    <name evidence="7" type="ORF">ON753_15115</name>
</gene>
<evidence type="ECO:0000256" key="1">
    <source>
        <dbReference type="ARBA" id="ARBA00004141"/>
    </source>
</evidence>
<dbReference type="InterPro" id="IPR045861">
    <property type="entry name" value="CorA_cytoplasmic_dom"/>
</dbReference>
<dbReference type="RefSeq" id="WP_265963453.1">
    <property type="nucleotide sequence ID" value="NZ_JAPEVI010000003.1"/>
</dbReference>
<dbReference type="Proteomes" id="UP001300261">
    <property type="component" value="Unassembled WGS sequence"/>
</dbReference>
<sequence>MIIAYCPSTTGLERIELPPGAPLPSTSVWIDLVSPTHEEQLAAEKLMGAEIPTREEIASIETSERLYVEPGAVVMTAQLPIATRMIDPAVSSVTFVLNTKRLVTVRYGEPKSIVILSKKVQFDATIAHRGPAVFFAMVDIIVDRCADEMESASTWYDELSIQVFGEGLNTRKTGSYQVAIRRLGQIGLHVSKMHDVCTSLSRVMLFLSAHAKRVGLSEEQTAECKMYSRDIHSIKEHSDALDNKLSFLLDATVGLVTLEQNQITKIFTVLGVIFLPPTLIASIYGMNFSNMPELQWQQGFAYSLALMFASVIATFLFFRWKGLL</sequence>
<feature type="transmembrane region" description="Helical" evidence="6">
    <location>
        <begin position="299"/>
        <end position="318"/>
    </location>
</feature>
<comment type="caution">
    <text evidence="7">The sequence shown here is derived from an EMBL/GenBank/DDBJ whole genome shotgun (WGS) entry which is preliminary data.</text>
</comment>
<keyword evidence="8" id="KW-1185">Reference proteome</keyword>
<evidence type="ECO:0000313" key="8">
    <source>
        <dbReference type="Proteomes" id="UP001300261"/>
    </source>
</evidence>
<evidence type="ECO:0000256" key="6">
    <source>
        <dbReference type="SAM" id="Phobius"/>
    </source>
</evidence>
<dbReference type="PANTHER" id="PTHR47685:SF1">
    <property type="entry name" value="MAGNESIUM TRANSPORT PROTEIN CORA"/>
    <property type="match status" value="1"/>
</dbReference>
<dbReference type="SUPFAM" id="SSF143865">
    <property type="entry name" value="CorA soluble domain-like"/>
    <property type="match status" value="1"/>
</dbReference>
<evidence type="ECO:0000256" key="4">
    <source>
        <dbReference type="ARBA" id="ARBA00022989"/>
    </source>
</evidence>
<keyword evidence="5 6" id="KW-0472">Membrane</keyword>
<evidence type="ECO:0000256" key="2">
    <source>
        <dbReference type="ARBA" id="ARBA00009765"/>
    </source>
</evidence>
<dbReference type="InterPro" id="IPR002523">
    <property type="entry name" value="MgTranspt_CorA/ZnTranspt_ZntB"/>
</dbReference>
<accession>A0ABT3R3H8</accession>
<comment type="subcellular location">
    <subcellularLocation>
        <location evidence="1">Membrane</location>
        <topology evidence="1">Multi-pass membrane protein</topology>
    </subcellularLocation>
</comment>
<dbReference type="Gene3D" id="3.30.460.20">
    <property type="entry name" value="CorA soluble domain-like"/>
    <property type="match status" value="1"/>
</dbReference>
<dbReference type="InterPro" id="IPR050829">
    <property type="entry name" value="CorA_MIT"/>
</dbReference>
<dbReference type="InterPro" id="IPR045863">
    <property type="entry name" value="CorA_TM1_TM2"/>
</dbReference>
<dbReference type="CDD" id="cd12837">
    <property type="entry name" value="EcCorA-like_u1"/>
    <property type="match status" value="1"/>
</dbReference>
<name>A0ABT3R3H8_9HYPH</name>
<reference evidence="7 8" key="1">
    <citation type="journal article" date="2016" name="Int. J. Syst. Evol. Microbiol.">
        <title>Labrenzia salina sp. nov., isolated from the rhizosphere of the halophyte Arthrocnemum macrostachyum.</title>
        <authorList>
            <person name="Camacho M."/>
            <person name="Redondo-Gomez S."/>
            <person name="Rodriguez-Llorente I."/>
            <person name="Rohde M."/>
            <person name="Sproer C."/>
            <person name="Schumann P."/>
            <person name="Klenk H.P."/>
            <person name="Montero-Calasanz M.D.C."/>
        </authorList>
    </citation>
    <scope>NUCLEOTIDE SEQUENCE [LARGE SCALE GENOMIC DNA]</scope>
    <source>
        <strain evidence="7 8">DSM 29163</strain>
    </source>
</reference>
<dbReference type="SUPFAM" id="SSF144083">
    <property type="entry name" value="Magnesium transport protein CorA, transmembrane region"/>
    <property type="match status" value="1"/>
</dbReference>
<evidence type="ECO:0000313" key="7">
    <source>
        <dbReference type="EMBL" id="MCX2723685.1"/>
    </source>
</evidence>
<keyword evidence="3 6" id="KW-0812">Transmembrane</keyword>
<dbReference type="EMBL" id="JAPEVI010000003">
    <property type="protein sequence ID" value="MCX2723685.1"/>
    <property type="molecule type" value="Genomic_DNA"/>
</dbReference>
<protein>
    <submittedName>
        <fullName evidence="7">Magnesium transporter CorA family protein</fullName>
    </submittedName>
</protein>
<dbReference type="Pfam" id="PF01544">
    <property type="entry name" value="CorA"/>
    <property type="match status" value="1"/>
</dbReference>
<organism evidence="7 8">
    <name type="scientific">Roseibium salinum</name>
    <dbReference type="NCBI Taxonomy" id="1604349"/>
    <lineage>
        <taxon>Bacteria</taxon>
        <taxon>Pseudomonadati</taxon>
        <taxon>Pseudomonadota</taxon>
        <taxon>Alphaproteobacteria</taxon>
        <taxon>Hyphomicrobiales</taxon>
        <taxon>Stappiaceae</taxon>
        <taxon>Roseibium</taxon>
    </lineage>
</organism>
<comment type="similarity">
    <text evidence="2">Belongs to the CorA metal ion transporter (MIT) (TC 1.A.35) family.</text>
</comment>